<sequence length="444" mass="49384">MNRNSGNSKVKLPADDQSNGWYEILTDQAPSNPLKGSDSTDWLVIGGGFVGMAATRRLAELNPNQKVMLADAQRIGHGTSGRNSGFIIDLPHKGDLEGPDIERKRKFIGLNRAAIEYMEKQVTTHGIECQWSHAGKIQGAVSERGIKFLEHFQYLLQELGEPGTMLSGAELKKKVGTDYYQQALFTPGCILMQPAALMRGLLDTLPDNAICHEDTPILGLEQRGKRWVAKTRHGEIHADKVLLGTNIFTEQFGLLTSRMLPIMTFASMTRPLTEDEFKAFGGSDDWGLTPADYAGTTLRFTQDRRMIVRNQYRFVPNYSSTGRERQHIREKHRDAFLARYPKLSHVPFEYTWGGVCTLSSNYTSFFGELKPGLFASCCHNGVGAARGTISGKLLAELASDGDSQLQRDMLEVSGMPAWIPPEPFLGVGVRTRLKMAEWVSRSEI</sequence>
<feature type="domain" description="FAD dependent oxidoreductase" evidence="2">
    <location>
        <begin position="41"/>
        <end position="397"/>
    </location>
</feature>
<keyword evidence="4" id="KW-1185">Reference proteome</keyword>
<dbReference type="AlphaFoldDB" id="A0A839IUY6"/>
<dbReference type="InterPro" id="IPR006076">
    <property type="entry name" value="FAD-dep_OxRdtase"/>
</dbReference>
<dbReference type="SUPFAM" id="SSF51905">
    <property type="entry name" value="FAD/NAD(P)-binding domain"/>
    <property type="match status" value="1"/>
</dbReference>
<dbReference type="InterPro" id="IPR036188">
    <property type="entry name" value="FAD/NAD-bd_sf"/>
</dbReference>
<dbReference type="GO" id="GO:0016491">
    <property type="term" value="F:oxidoreductase activity"/>
    <property type="evidence" value="ECO:0007669"/>
    <property type="project" value="UniProtKB-KW"/>
</dbReference>
<protein>
    <submittedName>
        <fullName evidence="3">FAD-binding oxidoreductase</fullName>
    </submittedName>
</protein>
<dbReference type="Gene3D" id="3.50.50.60">
    <property type="entry name" value="FAD/NAD(P)-binding domain"/>
    <property type="match status" value="1"/>
</dbReference>
<evidence type="ECO:0000256" key="1">
    <source>
        <dbReference type="ARBA" id="ARBA00023002"/>
    </source>
</evidence>
<evidence type="ECO:0000259" key="2">
    <source>
        <dbReference type="Pfam" id="PF01266"/>
    </source>
</evidence>
<dbReference type="EMBL" id="JACJFM010000029">
    <property type="protein sequence ID" value="MBB1488502.1"/>
    <property type="molecule type" value="Genomic_DNA"/>
</dbReference>
<keyword evidence="1" id="KW-0560">Oxidoreductase</keyword>
<dbReference type="Pfam" id="PF01266">
    <property type="entry name" value="DAO"/>
    <property type="match status" value="1"/>
</dbReference>
<dbReference type="Proteomes" id="UP000565262">
    <property type="component" value="Unassembled WGS sequence"/>
</dbReference>
<dbReference type="GO" id="GO:0005737">
    <property type="term" value="C:cytoplasm"/>
    <property type="evidence" value="ECO:0007669"/>
    <property type="project" value="TreeGrafter"/>
</dbReference>
<evidence type="ECO:0000313" key="3">
    <source>
        <dbReference type="EMBL" id="MBB1488502.1"/>
    </source>
</evidence>
<dbReference type="RefSeq" id="WP_182810271.1">
    <property type="nucleotide sequence ID" value="NZ_JACJFM010000029.1"/>
</dbReference>
<dbReference type="Gene3D" id="3.30.9.10">
    <property type="entry name" value="D-Amino Acid Oxidase, subunit A, domain 2"/>
    <property type="match status" value="1"/>
</dbReference>
<proteinExistence type="predicted"/>
<comment type="caution">
    <text evidence="3">The sequence shown here is derived from an EMBL/GenBank/DDBJ whole genome shotgun (WGS) entry which is preliminary data.</text>
</comment>
<organism evidence="3 4">
    <name type="scientific">Oceanospirillum sediminis</name>
    <dbReference type="NCBI Taxonomy" id="2760088"/>
    <lineage>
        <taxon>Bacteria</taxon>
        <taxon>Pseudomonadati</taxon>
        <taxon>Pseudomonadota</taxon>
        <taxon>Gammaproteobacteria</taxon>
        <taxon>Oceanospirillales</taxon>
        <taxon>Oceanospirillaceae</taxon>
        <taxon>Oceanospirillum</taxon>
    </lineage>
</organism>
<gene>
    <name evidence="3" type="ORF">H4O21_18010</name>
</gene>
<accession>A0A839IUY6</accession>
<dbReference type="PANTHER" id="PTHR13847">
    <property type="entry name" value="SARCOSINE DEHYDROGENASE-RELATED"/>
    <property type="match status" value="1"/>
</dbReference>
<dbReference type="PANTHER" id="PTHR13847:SF281">
    <property type="entry name" value="FAD DEPENDENT OXIDOREDUCTASE DOMAIN-CONTAINING PROTEIN"/>
    <property type="match status" value="1"/>
</dbReference>
<reference evidence="3 4" key="1">
    <citation type="submission" date="2020-08" db="EMBL/GenBank/DDBJ databases">
        <title>Oceanospirillum sp. nov. isolated from marine sediment.</title>
        <authorList>
            <person name="Ji X."/>
        </authorList>
    </citation>
    <scope>NUCLEOTIDE SEQUENCE [LARGE SCALE GENOMIC DNA]</scope>
    <source>
        <strain evidence="3 4">D5</strain>
    </source>
</reference>
<evidence type="ECO:0000313" key="4">
    <source>
        <dbReference type="Proteomes" id="UP000565262"/>
    </source>
</evidence>
<name>A0A839IUY6_9GAMM</name>